<dbReference type="InterPro" id="IPR019734">
    <property type="entry name" value="TPR_rpt"/>
</dbReference>
<dbReference type="InterPro" id="IPR056871">
    <property type="entry name" value="WH_TTC3"/>
</dbReference>
<dbReference type="InterPro" id="IPR056870">
    <property type="entry name" value="TTC3/DZIP3/RBM44-like_helical"/>
</dbReference>
<dbReference type="Gene3D" id="1.10.533.10">
    <property type="entry name" value="Death Domain, Fas"/>
    <property type="match status" value="1"/>
</dbReference>
<feature type="compositionally biased region" description="Polar residues" evidence="13">
    <location>
        <begin position="1441"/>
        <end position="1464"/>
    </location>
</feature>
<evidence type="ECO:0000256" key="8">
    <source>
        <dbReference type="ARBA" id="ARBA00022771"/>
    </source>
</evidence>
<dbReference type="Pfam" id="PF19179">
    <property type="entry name" value="TTC3_DZIP3_dom"/>
    <property type="match status" value="1"/>
</dbReference>
<dbReference type="SUPFAM" id="SSF48452">
    <property type="entry name" value="TPR-like"/>
    <property type="match status" value="1"/>
</dbReference>
<evidence type="ECO:0000256" key="6">
    <source>
        <dbReference type="ARBA" id="ARBA00022679"/>
    </source>
</evidence>
<evidence type="ECO:0000259" key="14">
    <source>
        <dbReference type="PROSITE" id="PS50089"/>
    </source>
</evidence>
<evidence type="ECO:0000313" key="15">
    <source>
        <dbReference type="EMBL" id="KAK4832229.1"/>
    </source>
</evidence>
<dbReference type="PROSITE" id="PS50005">
    <property type="entry name" value="TPR"/>
    <property type="match status" value="1"/>
</dbReference>
<dbReference type="InterPro" id="IPR043866">
    <property type="entry name" value="TTC3/DZIP3_dom"/>
</dbReference>
<evidence type="ECO:0000256" key="3">
    <source>
        <dbReference type="ARBA" id="ARBA00004906"/>
    </source>
</evidence>
<comment type="subcellular location">
    <subcellularLocation>
        <location evidence="2">Cytoplasm</location>
    </subcellularLocation>
</comment>
<evidence type="ECO:0000256" key="10">
    <source>
        <dbReference type="PROSITE-ProRule" id="PRU00175"/>
    </source>
</evidence>
<evidence type="ECO:0000256" key="7">
    <source>
        <dbReference type="ARBA" id="ARBA00022723"/>
    </source>
</evidence>
<dbReference type="Proteomes" id="UP001333110">
    <property type="component" value="Unassembled WGS sequence"/>
</dbReference>
<evidence type="ECO:0000256" key="2">
    <source>
        <dbReference type="ARBA" id="ARBA00004496"/>
    </source>
</evidence>
<dbReference type="EMBL" id="JAUNZN010000001">
    <property type="protein sequence ID" value="KAK4832229.1"/>
    <property type="molecule type" value="Genomic_DNA"/>
</dbReference>
<comment type="pathway">
    <text evidence="3">Protein modification; protein ubiquitination.</text>
</comment>
<evidence type="ECO:0000256" key="5">
    <source>
        <dbReference type="ARBA" id="ARBA00022490"/>
    </source>
</evidence>
<dbReference type="GO" id="GO:0005737">
    <property type="term" value="C:cytoplasm"/>
    <property type="evidence" value="ECO:0007669"/>
    <property type="project" value="UniProtKB-SubCell"/>
</dbReference>
<proteinExistence type="predicted"/>
<gene>
    <name evidence="15" type="ORF">QYF61_021143</name>
</gene>
<feature type="coiled-coil region" evidence="12">
    <location>
        <begin position="1166"/>
        <end position="1253"/>
    </location>
</feature>
<protein>
    <recommendedName>
        <fullName evidence="4">RING-type E3 ubiquitin transferase</fullName>
        <ecNumber evidence="4">2.3.2.27</ecNumber>
    </recommendedName>
</protein>
<dbReference type="InterPro" id="IPR011029">
    <property type="entry name" value="DEATH-like_dom_sf"/>
</dbReference>
<dbReference type="PANTHER" id="PTHR17550:SF4">
    <property type="entry name" value="E3 UBIQUITIN-PROTEIN LIGASE TTC3"/>
    <property type="match status" value="1"/>
</dbReference>
<feature type="region of interest" description="Disordered" evidence="13">
    <location>
        <begin position="1543"/>
        <end position="1608"/>
    </location>
</feature>
<keyword evidence="11" id="KW-0802">TPR repeat</keyword>
<feature type="compositionally biased region" description="Polar residues" evidence="13">
    <location>
        <begin position="1555"/>
        <end position="1569"/>
    </location>
</feature>
<keyword evidence="9" id="KW-0862">Zinc</keyword>
<dbReference type="GO" id="GO:0061630">
    <property type="term" value="F:ubiquitin protein ligase activity"/>
    <property type="evidence" value="ECO:0007669"/>
    <property type="project" value="UniProtKB-EC"/>
</dbReference>
<evidence type="ECO:0000256" key="9">
    <source>
        <dbReference type="ARBA" id="ARBA00022833"/>
    </source>
</evidence>
<dbReference type="PROSITE" id="PS50089">
    <property type="entry name" value="ZF_RING_2"/>
    <property type="match status" value="1"/>
</dbReference>
<dbReference type="InterPro" id="IPR013083">
    <property type="entry name" value="Znf_RING/FYVE/PHD"/>
</dbReference>
<evidence type="ECO:0000256" key="11">
    <source>
        <dbReference type="PROSITE-ProRule" id="PRU00339"/>
    </source>
</evidence>
<keyword evidence="5" id="KW-0963">Cytoplasm</keyword>
<dbReference type="GO" id="GO:0008270">
    <property type="term" value="F:zinc ion binding"/>
    <property type="evidence" value="ECO:0007669"/>
    <property type="project" value="UniProtKB-KW"/>
</dbReference>
<evidence type="ECO:0000256" key="12">
    <source>
        <dbReference type="SAM" id="Coils"/>
    </source>
</evidence>
<dbReference type="SUPFAM" id="SSF57850">
    <property type="entry name" value="RING/U-box"/>
    <property type="match status" value="1"/>
</dbReference>
<keyword evidence="6" id="KW-0808">Transferase</keyword>
<dbReference type="Pfam" id="PF13639">
    <property type="entry name" value="zf-RING_2"/>
    <property type="match status" value="1"/>
</dbReference>
<evidence type="ECO:0000313" key="16">
    <source>
        <dbReference type="Proteomes" id="UP001333110"/>
    </source>
</evidence>
<feature type="region of interest" description="Disordered" evidence="13">
    <location>
        <begin position="1422"/>
        <end position="1482"/>
    </location>
</feature>
<feature type="repeat" description="TPR" evidence="11">
    <location>
        <begin position="92"/>
        <end position="125"/>
    </location>
</feature>
<feature type="domain" description="RING-type" evidence="14">
    <location>
        <begin position="1627"/>
        <end position="1667"/>
    </location>
</feature>
<evidence type="ECO:0000256" key="13">
    <source>
        <dbReference type="SAM" id="MobiDB-lite"/>
    </source>
</evidence>
<evidence type="ECO:0000256" key="4">
    <source>
        <dbReference type="ARBA" id="ARBA00012483"/>
    </source>
</evidence>
<dbReference type="Pfam" id="PF24812">
    <property type="entry name" value="WHD_TTC3"/>
    <property type="match status" value="1"/>
</dbReference>
<dbReference type="InterPro" id="IPR001841">
    <property type="entry name" value="Znf_RING"/>
</dbReference>
<dbReference type="InterPro" id="IPR056872">
    <property type="entry name" value="TTC3/DZIP3-like_helical"/>
</dbReference>
<keyword evidence="12" id="KW-0175">Coiled coil</keyword>
<evidence type="ECO:0000256" key="1">
    <source>
        <dbReference type="ARBA" id="ARBA00000900"/>
    </source>
</evidence>
<comment type="catalytic activity">
    <reaction evidence="1">
        <text>S-ubiquitinyl-[E2 ubiquitin-conjugating enzyme]-L-cysteine + [acceptor protein]-L-lysine = [E2 ubiquitin-conjugating enzyme]-L-cysteine + N(6)-ubiquitinyl-[acceptor protein]-L-lysine.</text>
        <dbReference type="EC" id="2.3.2.27"/>
    </reaction>
</comment>
<feature type="compositionally biased region" description="Polar residues" evidence="13">
    <location>
        <begin position="1589"/>
        <end position="1602"/>
    </location>
</feature>
<feature type="coiled-coil region" evidence="12">
    <location>
        <begin position="1312"/>
        <end position="1346"/>
    </location>
</feature>
<dbReference type="Pfam" id="PF24525">
    <property type="entry name" value="TTC3"/>
    <property type="match status" value="1"/>
</dbReference>
<dbReference type="EC" id="2.3.2.27" evidence="4"/>
<dbReference type="Pfam" id="PF24905">
    <property type="entry name" value="TTC3_9th"/>
    <property type="match status" value="1"/>
</dbReference>
<keyword evidence="7" id="KW-0479">Metal-binding</keyword>
<dbReference type="PRINTS" id="PR01345">
    <property type="entry name" value="CERVTRCPTASE"/>
</dbReference>
<keyword evidence="8 10" id="KW-0863">Zinc-finger</keyword>
<keyword evidence="16" id="KW-1185">Reference proteome</keyword>
<dbReference type="Gene3D" id="3.30.40.10">
    <property type="entry name" value="Zinc/RING finger domain, C3HC4 (zinc finger)"/>
    <property type="match status" value="1"/>
</dbReference>
<comment type="caution">
    <text evidence="15">The sequence shown here is derived from an EMBL/GenBank/DDBJ whole genome shotgun (WGS) entry which is preliminary data.</text>
</comment>
<dbReference type="PANTHER" id="PTHR17550">
    <property type="entry name" value="E3 UBIQUITIN-PROTEIN LIGASE TTC3"/>
    <property type="match status" value="1"/>
</dbReference>
<sequence length="1686" mass="192440">MLPEAVKSLVRDGYTALMDQRCHSAEQAFSQLLSILNPSELKQVNLRIINYVVIIYGHATALLGIGQPEALTKAEDQFKKIIEQYQEERFGCLAYYGIGKVYLRQNRFSDALDQFMKSQTMVNHKIVPGVLTWPTTSQVIEETRTENLQLILKNCIEECKFPPEPDAICRYQQCYGHSKIQIYFTDPDFKGFIRIACCQQCRVEFHISCWKKLKTTNYSDKSDKDFLQELCFTPDCTGLISKIVIFSSSGLVKCEFEQKITKTKEPPRASIKQKCSSLRKLKMKQEKKLRRKCAREEAQNSAKKKIEESQMGNKPFQYSDHSGYVQDLYAGDRVLQHISRNAEQIKTAVRDASKLLKELLSWFVISEEDYTSYSKTSSMSHEVMEQLINYLIQKKNRVKTRGFIHVLSELEEVDPKLHKWLKHLNNLGLTATKNFLLQYGQLLKELDLSILTTLWNEKYGSKFDYVTTSSEDKEIHDYFLKPPLEKTRCFIWLLEDNRENFPFLHQALDEFFDKMDDPTIILKKQGNENISTNGIKVKNKNRKKNSKDSRSILVLSSGVSTAPREEEKIFIEENTLDFTNSYEPFVIPEYLRGQLEEFEALCDVSNSNSYQRLLDNNPDQTCESLYEYFSQILEEHGPLKINNKLLVGEYEHFPEEARKIVEDEGGLKSFLLKSLRFIMVDNLIGLRKHAALIKENTNRNETGDNEENGIVCDVQENSSQNKLQLNPAAKEFKPLSYSKQPHISTSTDLTVASYETPQYLPWSFPTSCKLVGSLRSQNIDTIENESSFSDILLKCFDSKNHGIFLPQTSWAYQYERILPVPSQTPPISNVAEQPLYIYADHVAHRDNDESAISDGKYIFSSFIPTEIQTYEDPQCQLENSDNTFYEDNFAVANSTNEAECGMQVIKTEKESRGIPLMKNNPHTRMIAVQVNHEVADRETNTLPFHPFEMQQGIECTRSKFVDNTKLGRSVDLLEGSKALQRDLDRLDRWAKANCMRFNKAKYWVLHLGHNNPMQRYRLGEEWLESCPAEKDLGVLVDSRLNMSQQCAQVAKKANGILACIRNSVASRTREVIVPLYWALVRPHLEYCVQFWAPHYKRDMEVLERVQRRARKLVKGLEQKSYEEWLRELGLFSLEKRRPRGDLIALYNYLKGGCSEVGVGLFSQVSKNELDWLHQDLETKVKKWQQEKKENQENLKALRNTAKKHTDTNDRYSKTIDEKEKQYNVYLNTYLETSNKLANEKVKLEELIKKSQDDCQECVKRAVKAEISVLKNWKETEVCKLNGIAANAEANLKVLKSFSSSSASAAPKLKSQIDSWEIFISNVKKQLEKVEAEYEEKIKMVKNSVRNCLTKVETVDLPSPPSILTKQGRPPVSDPAIVMYSSASAHPNLLLAFSSSEDQGPTHASFNTQAGVKTAYANSKACSASGGSVKTHSKPLEGSYSDKVSGTCPSGNSRSNTQSVQSNQNHQDDSAVQPRPSGLPNNKMLPKAFENIIVHLQSIFPNYSSSDFTSFIKDLQRRNGNTLSGLSFNEILSRVTELILDQQNKAPASTGRPVKSVSSASPAQTRTWSQEVPAEENVPSPPKARPAHKNASSKNPSQPSLQPWGNVGATPKSKWKKLDYTASSDDPCTICHDELSRDSCELECGHRFHRECIRTWLKQHSSTCPICRVHALLPEDFPELPARNKYA</sequence>
<reference evidence="15 16" key="1">
    <citation type="journal article" date="2023" name="J. Hered.">
        <title>Chromosome-level genome of the wood stork (Mycteria americana) provides insight into avian chromosome evolution.</title>
        <authorList>
            <person name="Flamio R. Jr."/>
            <person name="Ramstad K.M."/>
        </authorList>
    </citation>
    <scope>NUCLEOTIDE SEQUENCE [LARGE SCALE GENOMIC DNA]</scope>
    <source>
        <strain evidence="15">JAX WOST 10</strain>
    </source>
</reference>
<dbReference type="InterPro" id="IPR011990">
    <property type="entry name" value="TPR-like_helical_dom_sf"/>
</dbReference>
<dbReference type="Gene3D" id="1.25.40.10">
    <property type="entry name" value="Tetratricopeptide repeat domain"/>
    <property type="match status" value="1"/>
</dbReference>
<dbReference type="CDD" id="cd16481">
    <property type="entry name" value="RING-H2_TTC3"/>
    <property type="match status" value="1"/>
</dbReference>
<name>A0AAN7NVY7_MYCAM</name>
<organism evidence="15 16">
    <name type="scientific">Mycteria americana</name>
    <name type="common">Wood stork</name>
    <dbReference type="NCBI Taxonomy" id="33587"/>
    <lineage>
        <taxon>Eukaryota</taxon>
        <taxon>Metazoa</taxon>
        <taxon>Chordata</taxon>
        <taxon>Craniata</taxon>
        <taxon>Vertebrata</taxon>
        <taxon>Euteleostomi</taxon>
        <taxon>Archelosauria</taxon>
        <taxon>Archosauria</taxon>
        <taxon>Dinosauria</taxon>
        <taxon>Saurischia</taxon>
        <taxon>Theropoda</taxon>
        <taxon>Coelurosauria</taxon>
        <taxon>Aves</taxon>
        <taxon>Neognathae</taxon>
        <taxon>Neoaves</taxon>
        <taxon>Aequornithes</taxon>
        <taxon>Ciconiiformes</taxon>
        <taxon>Ciconiidae</taxon>
        <taxon>Mycteria</taxon>
    </lineage>
</organism>
<dbReference type="SMART" id="SM00184">
    <property type="entry name" value="RING"/>
    <property type="match status" value="1"/>
</dbReference>
<accession>A0AAN7NVY7</accession>